<dbReference type="InterPro" id="IPR000719">
    <property type="entry name" value="Prot_kinase_dom"/>
</dbReference>
<reference evidence="8 9" key="1">
    <citation type="submission" date="2016-10" db="EMBL/GenBank/DDBJ databases">
        <authorList>
            <person name="de Groot N.N."/>
        </authorList>
    </citation>
    <scope>NUCLEOTIDE SEQUENCE [LARGE SCALE GENOMIC DNA]</scope>
    <source>
        <strain evidence="8 9">CGMCC 4.5681</strain>
    </source>
</reference>
<feature type="transmembrane region" description="Helical" evidence="6">
    <location>
        <begin position="318"/>
        <end position="340"/>
    </location>
</feature>
<dbReference type="PROSITE" id="PS00108">
    <property type="entry name" value="PROTEIN_KINASE_ST"/>
    <property type="match status" value="1"/>
</dbReference>
<gene>
    <name evidence="8" type="ORF">SAMN05421874_10219</name>
</gene>
<dbReference type="Gene3D" id="1.10.510.10">
    <property type="entry name" value="Transferase(Phosphotransferase) domain 1"/>
    <property type="match status" value="1"/>
</dbReference>
<keyword evidence="6" id="KW-0812">Transmembrane</keyword>
<evidence type="ECO:0000259" key="7">
    <source>
        <dbReference type="PROSITE" id="PS50011"/>
    </source>
</evidence>
<dbReference type="RefSeq" id="WP_090759620.1">
    <property type="nucleotide sequence ID" value="NZ_FNFB01000002.1"/>
</dbReference>
<sequence length="374" mass="38812">MTVLQTPAEELTEIDGYHVVGRLGSGGQGDVFLGESSGGGRVAIKVLHSCVAADSHVRNGFWCEAEIAERVAAFSTARVLDTGFAGERPYIVSEYVPGPSLDALVRDDGPRTGGGLERLAVTTLTALASIHAAGIVHRDFKPANVIMGPEGPVVIDFGIALAANTAANSVEPMGTPAYMSPEQFDDKPLTPASDMFSWAGTMVFAATGRPAFAESTVPATLNAIFHNEPDLSGVPQPLRRLLAACLAKDPAARPSAVDALCELIGSGPGVPAAYRPRRSRRPETSARRHRRTRAAGRHAGVPAHTMPSIPRPRRRHGLAALVSGVALALTAGTLLLASGLGSPADADDHKAPAAVSECSVHLPTGCGEQASAPR</sequence>
<dbReference type="PANTHER" id="PTHR43289">
    <property type="entry name" value="MITOGEN-ACTIVATED PROTEIN KINASE KINASE KINASE 20-RELATED"/>
    <property type="match status" value="1"/>
</dbReference>
<evidence type="ECO:0000256" key="5">
    <source>
        <dbReference type="SAM" id="MobiDB-lite"/>
    </source>
</evidence>
<dbReference type="GO" id="GO:0004674">
    <property type="term" value="F:protein serine/threonine kinase activity"/>
    <property type="evidence" value="ECO:0007669"/>
    <property type="project" value="UniProtKB-KW"/>
</dbReference>
<keyword evidence="9" id="KW-1185">Reference proteome</keyword>
<dbReference type="InterPro" id="IPR011009">
    <property type="entry name" value="Kinase-like_dom_sf"/>
</dbReference>
<dbReference type="EMBL" id="FNFB01000002">
    <property type="protein sequence ID" value="SDJ50319.1"/>
    <property type="molecule type" value="Genomic_DNA"/>
</dbReference>
<evidence type="ECO:0000256" key="6">
    <source>
        <dbReference type="SAM" id="Phobius"/>
    </source>
</evidence>
<feature type="region of interest" description="Disordered" evidence="5">
    <location>
        <begin position="272"/>
        <end position="311"/>
    </location>
</feature>
<dbReference type="PANTHER" id="PTHR43289:SF34">
    <property type="entry name" value="SERINE_THREONINE-PROTEIN KINASE YBDM-RELATED"/>
    <property type="match status" value="1"/>
</dbReference>
<feature type="domain" description="Protein kinase" evidence="7">
    <location>
        <begin position="17"/>
        <end position="270"/>
    </location>
</feature>
<keyword evidence="3 8" id="KW-0418">Kinase</keyword>
<dbReference type="Gene3D" id="3.30.200.20">
    <property type="entry name" value="Phosphorylase Kinase, domain 1"/>
    <property type="match status" value="1"/>
</dbReference>
<evidence type="ECO:0000313" key="8">
    <source>
        <dbReference type="EMBL" id="SDJ50319.1"/>
    </source>
</evidence>
<dbReference type="PROSITE" id="PS50011">
    <property type="entry name" value="PROTEIN_KINASE_DOM"/>
    <property type="match status" value="1"/>
</dbReference>
<dbReference type="Pfam" id="PF00069">
    <property type="entry name" value="Pkinase"/>
    <property type="match status" value="1"/>
</dbReference>
<protein>
    <submittedName>
        <fullName evidence="8">Serine/threonine protein kinase</fullName>
    </submittedName>
</protein>
<evidence type="ECO:0000313" key="9">
    <source>
        <dbReference type="Proteomes" id="UP000198683"/>
    </source>
</evidence>
<dbReference type="OrthoDB" id="3915799at2"/>
<name>A0A1G8U985_9ACTN</name>
<keyword evidence="1" id="KW-0808">Transferase</keyword>
<organism evidence="8 9">
    <name type="scientific">Nonomuraea maritima</name>
    <dbReference type="NCBI Taxonomy" id="683260"/>
    <lineage>
        <taxon>Bacteria</taxon>
        <taxon>Bacillati</taxon>
        <taxon>Actinomycetota</taxon>
        <taxon>Actinomycetes</taxon>
        <taxon>Streptosporangiales</taxon>
        <taxon>Streptosporangiaceae</taxon>
        <taxon>Nonomuraea</taxon>
    </lineage>
</organism>
<dbReference type="CDD" id="cd14014">
    <property type="entry name" value="STKc_PknB_like"/>
    <property type="match status" value="1"/>
</dbReference>
<evidence type="ECO:0000256" key="3">
    <source>
        <dbReference type="ARBA" id="ARBA00022777"/>
    </source>
</evidence>
<dbReference type="GO" id="GO:0005524">
    <property type="term" value="F:ATP binding"/>
    <property type="evidence" value="ECO:0007669"/>
    <property type="project" value="UniProtKB-KW"/>
</dbReference>
<keyword evidence="4" id="KW-0067">ATP-binding</keyword>
<dbReference type="Proteomes" id="UP000198683">
    <property type="component" value="Unassembled WGS sequence"/>
</dbReference>
<keyword evidence="6" id="KW-0472">Membrane</keyword>
<keyword evidence="2" id="KW-0547">Nucleotide-binding</keyword>
<dbReference type="STRING" id="683260.SAMN05421874_10219"/>
<dbReference type="InterPro" id="IPR008271">
    <property type="entry name" value="Ser/Thr_kinase_AS"/>
</dbReference>
<evidence type="ECO:0000256" key="1">
    <source>
        <dbReference type="ARBA" id="ARBA00022679"/>
    </source>
</evidence>
<evidence type="ECO:0000256" key="2">
    <source>
        <dbReference type="ARBA" id="ARBA00022741"/>
    </source>
</evidence>
<keyword evidence="6" id="KW-1133">Transmembrane helix</keyword>
<dbReference type="AlphaFoldDB" id="A0A1G8U985"/>
<dbReference type="SUPFAM" id="SSF56112">
    <property type="entry name" value="Protein kinase-like (PK-like)"/>
    <property type="match status" value="1"/>
</dbReference>
<proteinExistence type="predicted"/>
<feature type="compositionally biased region" description="Basic residues" evidence="5">
    <location>
        <begin position="287"/>
        <end position="296"/>
    </location>
</feature>
<accession>A0A1G8U985</accession>
<keyword evidence="8" id="KW-0723">Serine/threonine-protein kinase</keyword>
<evidence type="ECO:0000256" key="4">
    <source>
        <dbReference type="ARBA" id="ARBA00022840"/>
    </source>
</evidence>